<dbReference type="EMBL" id="FMYU01000006">
    <property type="protein sequence ID" value="SDC52144.1"/>
    <property type="molecule type" value="Genomic_DNA"/>
</dbReference>
<dbReference type="Gene3D" id="1.10.1660.10">
    <property type="match status" value="1"/>
</dbReference>
<organism evidence="4 5">
    <name type="scientific">Desulfurella multipotens</name>
    <dbReference type="NCBI Taxonomy" id="79269"/>
    <lineage>
        <taxon>Bacteria</taxon>
        <taxon>Pseudomonadati</taxon>
        <taxon>Campylobacterota</taxon>
        <taxon>Desulfurellia</taxon>
        <taxon>Desulfurellales</taxon>
        <taxon>Desulfurellaceae</taxon>
        <taxon>Desulfurella</taxon>
    </lineage>
</organism>
<keyword evidence="1" id="KW-0238">DNA-binding</keyword>
<evidence type="ECO:0000259" key="3">
    <source>
        <dbReference type="PROSITE" id="PS50937"/>
    </source>
</evidence>
<accession>A0A1G6MA33</accession>
<dbReference type="InterPro" id="IPR000551">
    <property type="entry name" value="MerR-type_HTH_dom"/>
</dbReference>
<feature type="coiled-coil region" evidence="2">
    <location>
        <begin position="73"/>
        <end position="103"/>
    </location>
</feature>
<dbReference type="RefSeq" id="WP_025391807.1">
    <property type="nucleotide sequence ID" value="NZ_FMYU01000006.1"/>
</dbReference>
<dbReference type="OrthoDB" id="9792348at2"/>
<dbReference type="AlphaFoldDB" id="A0A1G6MA33"/>
<feature type="domain" description="HTH merR-type" evidence="3">
    <location>
        <begin position="7"/>
        <end position="76"/>
    </location>
</feature>
<dbReference type="SMART" id="SM00422">
    <property type="entry name" value="HTH_MERR"/>
    <property type="match status" value="1"/>
</dbReference>
<dbReference type="Proteomes" id="UP000199411">
    <property type="component" value="Unassembled WGS sequence"/>
</dbReference>
<keyword evidence="5" id="KW-1185">Reference proteome</keyword>
<dbReference type="PANTHER" id="PTHR30204">
    <property type="entry name" value="REDOX-CYCLING DRUG-SENSING TRANSCRIPTIONAL ACTIVATOR SOXR"/>
    <property type="match status" value="1"/>
</dbReference>
<protein>
    <submittedName>
        <fullName evidence="4">MerR family transcriptional regulator, heat shock protein HspR</fullName>
    </submittedName>
</protein>
<dbReference type="PROSITE" id="PS50937">
    <property type="entry name" value="HTH_MERR_2"/>
    <property type="match status" value="1"/>
</dbReference>
<dbReference type="GO" id="GO:0003677">
    <property type="term" value="F:DNA binding"/>
    <property type="evidence" value="ECO:0007669"/>
    <property type="project" value="UniProtKB-KW"/>
</dbReference>
<reference evidence="5" key="1">
    <citation type="submission" date="2016-10" db="EMBL/GenBank/DDBJ databases">
        <authorList>
            <person name="Varghese N."/>
            <person name="Submissions S."/>
        </authorList>
    </citation>
    <scope>NUCLEOTIDE SEQUENCE [LARGE SCALE GENOMIC DNA]</scope>
    <source>
        <strain evidence="5">DSM 8415</strain>
    </source>
</reference>
<dbReference type="GO" id="GO:0003700">
    <property type="term" value="F:DNA-binding transcription factor activity"/>
    <property type="evidence" value="ECO:0007669"/>
    <property type="project" value="InterPro"/>
</dbReference>
<evidence type="ECO:0000313" key="5">
    <source>
        <dbReference type="Proteomes" id="UP000199411"/>
    </source>
</evidence>
<name>A0A1G6MA33_9BACT</name>
<evidence type="ECO:0000313" key="4">
    <source>
        <dbReference type="EMBL" id="SDC52144.1"/>
    </source>
</evidence>
<dbReference type="Pfam" id="PF13411">
    <property type="entry name" value="MerR_1"/>
    <property type="match status" value="1"/>
</dbReference>
<dbReference type="PANTHER" id="PTHR30204:SF58">
    <property type="entry name" value="HTH-TYPE TRANSCRIPTIONAL REGULATOR YFMP"/>
    <property type="match status" value="1"/>
</dbReference>
<dbReference type="SUPFAM" id="SSF46955">
    <property type="entry name" value="Putative DNA-binding domain"/>
    <property type="match status" value="1"/>
</dbReference>
<keyword evidence="4" id="KW-0346">Stress response</keyword>
<keyword evidence="2" id="KW-0175">Coiled coil</keyword>
<gene>
    <name evidence="4" type="ORF">SAMN05660835_00934</name>
</gene>
<evidence type="ECO:0000256" key="2">
    <source>
        <dbReference type="SAM" id="Coils"/>
    </source>
</evidence>
<dbReference type="InterPro" id="IPR047057">
    <property type="entry name" value="MerR_fam"/>
</dbReference>
<sequence>MRFRKDVYSIGMFCKIVDIHPQTLREYEKSGIIKPKRTKGNVRFFTDEDIEDVRFIKEMTKTLGVNLAGVDIIMRLRNQIKDLEKLVEELYKQIQELNAKENTTLPVVKEEAKKPNVIEIKIET</sequence>
<dbReference type="InterPro" id="IPR009061">
    <property type="entry name" value="DNA-bd_dom_put_sf"/>
</dbReference>
<evidence type="ECO:0000256" key="1">
    <source>
        <dbReference type="ARBA" id="ARBA00023125"/>
    </source>
</evidence>
<proteinExistence type="predicted"/>